<dbReference type="Proteomes" id="UP000828390">
    <property type="component" value="Unassembled WGS sequence"/>
</dbReference>
<evidence type="ECO:0000313" key="2">
    <source>
        <dbReference type="Proteomes" id="UP000828390"/>
    </source>
</evidence>
<reference evidence="1" key="2">
    <citation type="submission" date="2020-11" db="EMBL/GenBank/DDBJ databases">
        <authorList>
            <person name="McCartney M.A."/>
            <person name="Auch B."/>
            <person name="Kono T."/>
            <person name="Mallez S."/>
            <person name="Becker A."/>
            <person name="Gohl D.M."/>
            <person name="Silverstein K.A.T."/>
            <person name="Koren S."/>
            <person name="Bechman K.B."/>
            <person name="Herman A."/>
            <person name="Abrahante J.E."/>
            <person name="Garbe J."/>
        </authorList>
    </citation>
    <scope>NUCLEOTIDE SEQUENCE</scope>
    <source>
        <strain evidence="1">Duluth1</strain>
        <tissue evidence="1">Whole animal</tissue>
    </source>
</reference>
<proteinExistence type="predicted"/>
<dbReference type="EMBL" id="JAIWYP010000001">
    <property type="protein sequence ID" value="KAH3876394.1"/>
    <property type="molecule type" value="Genomic_DNA"/>
</dbReference>
<comment type="caution">
    <text evidence="1">The sequence shown here is derived from an EMBL/GenBank/DDBJ whole genome shotgun (WGS) entry which is preliminary data.</text>
</comment>
<dbReference type="AlphaFoldDB" id="A0A9D4MHU2"/>
<organism evidence="1 2">
    <name type="scientific">Dreissena polymorpha</name>
    <name type="common">Zebra mussel</name>
    <name type="synonym">Mytilus polymorpha</name>
    <dbReference type="NCBI Taxonomy" id="45954"/>
    <lineage>
        <taxon>Eukaryota</taxon>
        <taxon>Metazoa</taxon>
        <taxon>Spiralia</taxon>
        <taxon>Lophotrochozoa</taxon>
        <taxon>Mollusca</taxon>
        <taxon>Bivalvia</taxon>
        <taxon>Autobranchia</taxon>
        <taxon>Heteroconchia</taxon>
        <taxon>Euheterodonta</taxon>
        <taxon>Imparidentia</taxon>
        <taxon>Neoheterodontei</taxon>
        <taxon>Myida</taxon>
        <taxon>Dreissenoidea</taxon>
        <taxon>Dreissenidae</taxon>
        <taxon>Dreissena</taxon>
    </lineage>
</organism>
<gene>
    <name evidence="1" type="ORF">DPMN_000234</name>
</gene>
<accession>A0A9D4MHU2</accession>
<sequence>MFVFIANNTLETSLKQFWEVESETECNQMSLEDKKVQVQIENSIENKDNRYIVRLPWKSDKETLPDN</sequence>
<keyword evidence="2" id="KW-1185">Reference proteome</keyword>
<protein>
    <submittedName>
        <fullName evidence="1">Uncharacterized protein</fullName>
    </submittedName>
</protein>
<evidence type="ECO:0000313" key="1">
    <source>
        <dbReference type="EMBL" id="KAH3876394.1"/>
    </source>
</evidence>
<reference evidence="1" key="1">
    <citation type="journal article" date="2019" name="bioRxiv">
        <title>The Genome of the Zebra Mussel, Dreissena polymorpha: A Resource for Invasive Species Research.</title>
        <authorList>
            <person name="McCartney M.A."/>
            <person name="Auch B."/>
            <person name="Kono T."/>
            <person name="Mallez S."/>
            <person name="Zhang Y."/>
            <person name="Obille A."/>
            <person name="Becker A."/>
            <person name="Abrahante J.E."/>
            <person name="Garbe J."/>
            <person name="Badalamenti J.P."/>
            <person name="Herman A."/>
            <person name="Mangelson H."/>
            <person name="Liachko I."/>
            <person name="Sullivan S."/>
            <person name="Sone E.D."/>
            <person name="Koren S."/>
            <person name="Silverstein K.A.T."/>
            <person name="Beckman K.B."/>
            <person name="Gohl D.M."/>
        </authorList>
    </citation>
    <scope>NUCLEOTIDE SEQUENCE</scope>
    <source>
        <strain evidence="1">Duluth1</strain>
        <tissue evidence="1">Whole animal</tissue>
    </source>
</reference>
<name>A0A9D4MHU2_DREPO</name>